<protein>
    <recommendedName>
        <fullName evidence="6">Peptidyl-prolyl cis-trans isomerase</fullName>
        <ecNumber evidence="6">5.2.1.8</ecNumber>
    </recommendedName>
</protein>
<dbReference type="EC" id="5.2.1.8" evidence="6"/>
<dbReference type="Proteomes" id="UP000289821">
    <property type="component" value="Unassembled WGS sequence"/>
</dbReference>
<evidence type="ECO:0000259" key="8">
    <source>
        <dbReference type="PROSITE" id="PS50059"/>
    </source>
</evidence>
<proteinExistence type="inferred from homology"/>
<feature type="domain" description="PPIase FKBP-type" evidence="8">
    <location>
        <begin position="77"/>
        <end position="159"/>
    </location>
</feature>
<accession>A0A4Q0P067</accession>
<evidence type="ECO:0000256" key="2">
    <source>
        <dbReference type="ARBA" id="ARBA00006577"/>
    </source>
</evidence>
<dbReference type="GO" id="GO:0003755">
    <property type="term" value="F:peptidyl-prolyl cis-trans isomerase activity"/>
    <property type="evidence" value="ECO:0007669"/>
    <property type="project" value="UniProtKB-UniRule"/>
</dbReference>
<evidence type="ECO:0000313" key="10">
    <source>
        <dbReference type="Proteomes" id="UP000289821"/>
    </source>
</evidence>
<dbReference type="InterPro" id="IPR001179">
    <property type="entry name" value="PPIase_FKBP_dom"/>
</dbReference>
<comment type="catalytic activity">
    <reaction evidence="1 5 6">
        <text>[protein]-peptidylproline (omega=180) = [protein]-peptidylproline (omega=0)</text>
        <dbReference type="Rhea" id="RHEA:16237"/>
        <dbReference type="Rhea" id="RHEA-COMP:10747"/>
        <dbReference type="Rhea" id="RHEA-COMP:10748"/>
        <dbReference type="ChEBI" id="CHEBI:83833"/>
        <dbReference type="ChEBI" id="CHEBI:83834"/>
        <dbReference type="EC" id="5.2.1.8"/>
    </reaction>
</comment>
<evidence type="ECO:0000256" key="5">
    <source>
        <dbReference type="PROSITE-ProRule" id="PRU00277"/>
    </source>
</evidence>
<dbReference type="OrthoDB" id="9814548at2"/>
<comment type="similarity">
    <text evidence="2 6">Belongs to the FKBP-type PPIase family.</text>
</comment>
<dbReference type="Pfam" id="PF00254">
    <property type="entry name" value="FKBP_C"/>
    <property type="match status" value="1"/>
</dbReference>
<sequence>MNNKFYYLKSFLLLFILTLFISCSDDDNNESEAEAYTRNQQELEAYIEANDLNVEKSNSGLYYIITTEGEGATPTTSSDVTVKYKGYFLDGTVFDQATTEVEFNLGQVIPGFREGISYMQEGGSATLLMPARLAYGSRGSGPIPPNTAIAFDIELIATE</sequence>
<organism evidence="9 10">
    <name type="scientific">Leeuwenhoekiella aestuarii</name>
    <dbReference type="NCBI Taxonomy" id="2249426"/>
    <lineage>
        <taxon>Bacteria</taxon>
        <taxon>Pseudomonadati</taxon>
        <taxon>Bacteroidota</taxon>
        <taxon>Flavobacteriia</taxon>
        <taxon>Flavobacteriales</taxon>
        <taxon>Flavobacteriaceae</taxon>
        <taxon>Leeuwenhoekiella</taxon>
    </lineage>
</organism>
<reference evidence="9 10" key="1">
    <citation type="submission" date="2018-07" db="EMBL/GenBank/DDBJ databases">
        <title>Leeuwenhoekiella genomics.</title>
        <authorList>
            <person name="Tahon G."/>
            <person name="Willems A."/>
        </authorList>
    </citation>
    <scope>NUCLEOTIDE SEQUENCE [LARGE SCALE GENOMIC DNA]</scope>
    <source>
        <strain evidence="9 10">R-50232</strain>
    </source>
</reference>
<keyword evidence="10" id="KW-1185">Reference proteome</keyword>
<evidence type="ECO:0000256" key="1">
    <source>
        <dbReference type="ARBA" id="ARBA00000971"/>
    </source>
</evidence>
<comment type="caution">
    <text evidence="9">The sequence shown here is derived from an EMBL/GenBank/DDBJ whole genome shotgun (WGS) entry which is preliminary data.</text>
</comment>
<dbReference type="PANTHER" id="PTHR43811:SF19">
    <property type="entry name" value="39 KDA FK506-BINDING NUCLEAR PROTEIN"/>
    <property type="match status" value="1"/>
</dbReference>
<feature type="signal peptide" evidence="7">
    <location>
        <begin position="1"/>
        <end position="24"/>
    </location>
</feature>
<dbReference type="AlphaFoldDB" id="A0A4Q0P067"/>
<name>A0A4Q0P067_9FLAO</name>
<dbReference type="RefSeq" id="WP_128760649.1">
    <property type="nucleotide sequence ID" value="NZ_QOVI01000002.1"/>
</dbReference>
<keyword evidence="3 5" id="KW-0697">Rotamase</keyword>
<dbReference type="EMBL" id="QOVI01000002">
    <property type="protein sequence ID" value="RXG17002.1"/>
    <property type="molecule type" value="Genomic_DNA"/>
</dbReference>
<dbReference type="PROSITE" id="PS51257">
    <property type="entry name" value="PROKAR_LIPOPROTEIN"/>
    <property type="match status" value="1"/>
</dbReference>
<evidence type="ECO:0000256" key="6">
    <source>
        <dbReference type="RuleBase" id="RU003915"/>
    </source>
</evidence>
<evidence type="ECO:0000256" key="3">
    <source>
        <dbReference type="ARBA" id="ARBA00023110"/>
    </source>
</evidence>
<evidence type="ECO:0000313" key="9">
    <source>
        <dbReference type="EMBL" id="RXG17002.1"/>
    </source>
</evidence>
<dbReference type="PANTHER" id="PTHR43811">
    <property type="entry name" value="FKBP-TYPE PEPTIDYL-PROLYL CIS-TRANS ISOMERASE FKPA"/>
    <property type="match status" value="1"/>
</dbReference>
<gene>
    <name evidence="9" type="ORF">DSM04_102585</name>
</gene>
<dbReference type="Gene3D" id="3.10.50.40">
    <property type="match status" value="1"/>
</dbReference>
<feature type="chain" id="PRO_5020537490" description="Peptidyl-prolyl cis-trans isomerase" evidence="7">
    <location>
        <begin position="25"/>
        <end position="159"/>
    </location>
</feature>
<evidence type="ECO:0000256" key="7">
    <source>
        <dbReference type="SAM" id="SignalP"/>
    </source>
</evidence>
<evidence type="ECO:0000256" key="4">
    <source>
        <dbReference type="ARBA" id="ARBA00023235"/>
    </source>
</evidence>
<dbReference type="SUPFAM" id="SSF54534">
    <property type="entry name" value="FKBP-like"/>
    <property type="match status" value="1"/>
</dbReference>
<keyword evidence="7" id="KW-0732">Signal</keyword>
<dbReference type="InterPro" id="IPR046357">
    <property type="entry name" value="PPIase_dom_sf"/>
</dbReference>
<dbReference type="PROSITE" id="PS50059">
    <property type="entry name" value="FKBP_PPIASE"/>
    <property type="match status" value="1"/>
</dbReference>
<keyword evidence="4 5" id="KW-0413">Isomerase</keyword>